<gene>
    <name evidence="1" type="ORF">ACCQ41_03275</name>
</gene>
<dbReference type="PROSITE" id="PS51257">
    <property type="entry name" value="PROKAR_LIPOPROTEIN"/>
    <property type="match status" value="1"/>
</dbReference>
<accession>A0ABW9M7S7</accession>
<keyword evidence="2" id="KW-1185">Reference proteome</keyword>
<sequence length="267" mass="30057">MKNKILVLAMLAVLAGCGNQNTDTNVENKEVSKEVSIEERISTEESKEPLKRKEIINPAPELKRETIEQDLENHKNIKEEVLRDQLEEGVSVFKQLEGVRIDSISEDSPQIFTRLNFLKEGKFSGEYYATKNGDGFDAGLAEAAKKAGTDEIHESTFDGQFEYVEQVDEGAYKLKLKSLYVTSESGVDENMPQKAIVDFVKQLNVGDEYILYLDGAPIPLEKRKGTALENQINPLHGPEKDEATPDHAYGPILYSPSEDIVWKSWIY</sequence>
<comment type="caution">
    <text evidence="1">The sequence shown here is derived from an EMBL/GenBank/DDBJ whole genome shotgun (WGS) entry which is preliminary data.</text>
</comment>
<dbReference type="EMBL" id="JBGMEI010000003">
    <property type="protein sequence ID" value="MFO3665274.1"/>
    <property type="molecule type" value="Genomic_DNA"/>
</dbReference>
<evidence type="ECO:0000313" key="1">
    <source>
        <dbReference type="EMBL" id="MFO3665274.1"/>
    </source>
</evidence>
<name>A0ABW9M7S7_9FIRM</name>
<reference evidence="1 2" key="1">
    <citation type="journal article" date="2025" name="Anaerobe">
        <title>Description of Anaerococcus kampingiae sp. nov., Anaerococcus groningensis sp. nov., Anaerococcus martiniensis sp. nov., and Anaerococcus cruorum sp. nov., isolated from human clinical specimens.</title>
        <authorList>
            <person name="Boiten K.E."/>
            <person name="Meijer J."/>
            <person name="van Wezel E.M."/>
            <person name="Veloo A.C.M."/>
        </authorList>
    </citation>
    <scope>NUCLEOTIDE SEQUENCE [LARGE SCALE GENOMIC DNA]</scope>
    <source>
        <strain evidence="1 2">ENR0831</strain>
    </source>
</reference>
<evidence type="ECO:0008006" key="3">
    <source>
        <dbReference type="Google" id="ProtNLM"/>
    </source>
</evidence>
<evidence type="ECO:0000313" key="2">
    <source>
        <dbReference type="Proteomes" id="UP001637996"/>
    </source>
</evidence>
<protein>
    <recommendedName>
        <fullName evidence="3">Lipoprotein</fullName>
    </recommendedName>
</protein>
<dbReference type="RefSeq" id="WP_410030982.1">
    <property type="nucleotide sequence ID" value="NZ_JBGMEI010000003.1"/>
</dbReference>
<dbReference type="Proteomes" id="UP001637996">
    <property type="component" value="Unassembled WGS sequence"/>
</dbReference>
<proteinExistence type="predicted"/>
<organism evidence="1 2">
    <name type="scientific">Anaerococcus martiniensis</name>
    <dbReference type="NCBI Taxonomy" id="3115615"/>
    <lineage>
        <taxon>Bacteria</taxon>
        <taxon>Bacillati</taxon>
        <taxon>Bacillota</taxon>
        <taxon>Tissierellia</taxon>
        <taxon>Tissierellales</taxon>
        <taxon>Peptoniphilaceae</taxon>
        <taxon>Anaerococcus</taxon>
    </lineage>
</organism>